<dbReference type="AlphaFoldDB" id="A0A6A5KTU0"/>
<protein>
    <submittedName>
        <fullName evidence="1">Uncharacterized protein</fullName>
    </submittedName>
</protein>
<accession>A0A6A5KTU0</accession>
<organism evidence="1 2">
    <name type="scientific">Decorospora gaudefroyi</name>
    <dbReference type="NCBI Taxonomy" id="184978"/>
    <lineage>
        <taxon>Eukaryota</taxon>
        <taxon>Fungi</taxon>
        <taxon>Dikarya</taxon>
        <taxon>Ascomycota</taxon>
        <taxon>Pezizomycotina</taxon>
        <taxon>Dothideomycetes</taxon>
        <taxon>Pleosporomycetidae</taxon>
        <taxon>Pleosporales</taxon>
        <taxon>Pleosporineae</taxon>
        <taxon>Pleosporaceae</taxon>
        <taxon>Decorospora</taxon>
    </lineage>
</organism>
<keyword evidence="2" id="KW-1185">Reference proteome</keyword>
<evidence type="ECO:0000313" key="2">
    <source>
        <dbReference type="Proteomes" id="UP000800040"/>
    </source>
</evidence>
<sequence length="110" mass="12536">MRLDGWYLGVSGGVSISEIHGAVVDRLGSTRCSKLGETQKRAMSQLEDLAEKVGDFDDENGGLETGNWRGWEVVVEEPLSEWDEFPLHTLQDWIAELEDKTIRYCTEYKR</sequence>
<dbReference type="EMBL" id="ML975244">
    <property type="protein sequence ID" value="KAF1839707.1"/>
    <property type="molecule type" value="Genomic_DNA"/>
</dbReference>
<name>A0A6A5KTU0_9PLEO</name>
<gene>
    <name evidence="1" type="ORF">BDW02DRAFT_563760</name>
</gene>
<proteinExistence type="predicted"/>
<evidence type="ECO:0000313" key="1">
    <source>
        <dbReference type="EMBL" id="KAF1839707.1"/>
    </source>
</evidence>
<reference evidence="1" key="1">
    <citation type="submission" date="2020-01" db="EMBL/GenBank/DDBJ databases">
        <authorList>
            <consortium name="DOE Joint Genome Institute"/>
            <person name="Haridas S."/>
            <person name="Albert R."/>
            <person name="Binder M."/>
            <person name="Bloem J."/>
            <person name="Labutti K."/>
            <person name="Salamov A."/>
            <person name="Andreopoulos B."/>
            <person name="Baker S.E."/>
            <person name="Barry K."/>
            <person name="Bills G."/>
            <person name="Bluhm B.H."/>
            <person name="Cannon C."/>
            <person name="Castanera R."/>
            <person name="Culley D.E."/>
            <person name="Daum C."/>
            <person name="Ezra D."/>
            <person name="Gonzalez J.B."/>
            <person name="Henrissat B."/>
            <person name="Kuo A."/>
            <person name="Liang C."/>
            <person name="Lipzen A."/>
            <person name="Lutzoni F."/>
            <person name="Magnuson J."/>
            <person name="Mondo S."/>
            <person name="Nolan M."/>
            <person name="Ohm R."/>
            <person name="Pangilinan J."/>
            <person name="Park H.-J."/>
            <person name="Ramirez L."/>
            <person name="Alfaro M."/>
            <person name="Sun H."/>
            <person name="Tritt A."/>
            <person name="Yoshinaga Y."/>
            <person name="Zwiers L.-H."/>
            <person name="Turgeon B.G."/>
            <person name="Goodwin S.B."/>
            <person name="Spatafora J.W."/>
            <person name="Crous P.W."/>
            <person name="Grigoriev I.V."/>
        </authorList>
    </citation>
    <scope>NUCLEOTIDE SEQUENCE</scope>
    <source>
        <strain evidence="1">P77</strain>
    </source>
</reference>
<dbReference type="Proteomes" id="UP000800040">
    <property type="component" value="Unassembled WGS sequence"/>
</dbReference>